<feature type="transmembrane region" description="Helical" evidence="1">
    <location>
        <begin position="6"/>
        <end position="29"/>
    </location>
</feature>
<comment type="caution">
    <text evidence="2">The sequence shown here is derived from an EMBL/GenBank/DDBJ whole genome shotgun (WGS) entry which is preliminary data.</text>
</comment>
<dbReference type="EMBL" id="MGFU01000019">
    <property type="protein sequence ID" value="OGM12646.1"/>
    <property type="molecule type" value="Genomic_DNA"/>
</dbReference>
<keyword evidence="1" id="KW-0812">Transmembrane</keyword>
<organism evidence="2 3">
    <name type="scientific">Candidatus Woesebacteria bacterium RBG_16_39_8b</name>
    <dbReference type="NCBI Taxonomy" id="1802482"/>
    <lineage>
        <taxon>Bacteria</taxon>
        <taxon>Candidatus Woeseibacteriota</taxon>
    </lineage>
</organism>
<evidence type="ECO:0000256" key="1">
    <source>
        <dbReference type="SAM" id="Phobius"/>
    </source>
</evidence>
<protein>
    <submittedName>
        <fullName evidence="2">Uncharacterized protein</fullName>
    </submittedName>
</protein>
<keyword evidence="1" id="KW-1133">Transmembrane helix</keyword>
<keyword evidence="1" id="KW-0472">Membrane</keyword>
<evidence type="ECO:0000313" key="3">
    <source>
        <dbReference type="Proteomes" id="UP000179013"/>
    </source>
</evidence>
<feature type="transmembrane region" description="Helical" evidence="1">
    <location>
        <begin position="78"/>
        <end position="103"/>
    </location>
</feature>
<name>A0A1F7XCB6_9BACT</name>
<dbReference type="AlphaFoldDB" id="A0A1F7XCB6"/>
<proteinExistence type="predicted"/>
<evidence type="ECO:0000313" key="2">
    <source>
        <dbReference type="EMBL" id="OGM12646.1"/>
    </source>
</evidence>
<accession>A0A1F7XCB6</accession>
<gene>
    <name evidence="2" type="ORF">A2V80_01215</name>
</gene>
<dbReference type="Proteomes" id="UP000179013">
    <property type="component" value="Unassembled WGS sequence"/>
</dbReference>
<reference evidence="2 3" key="1">
    <citation type="journal article" date="2016" name="Nat. Commun.">
        <title>Thousands of microbial genomes shed light on interconnected biogeochemical processes in an aquifer system.</title>
        <authorList>
            <person name="Anantharaman K."/>
            <person name="Brown C.T."/>
            <person name="Hug L.A."/>
            <person name="Sharon I."/>
            <person name="Castelle C.J."/>
            <person name="Probst A.J."/>
            <person name="Thomas B.C."/>
            <person name="Singh A."/>
            <person name="Wilkins M.J."/>
            <person name="Karaoz U."/>
            <person name="Brodie E.L."/>
            <person name="Williams K.H."/>
            <person name="Hubbard S.S."/>
            <person name="Banfield J.F."/>
        </authorList>
    </citation>
    <scope>NUCLEOTIDE SEQUENCE [LARGE SCALE GENOMIC DNA]</scope>
</reference>
<sequence length="122" mass="13095">MSEKILGYVLLAVGILIIIAAAANVLFVFRGSRPVQFLNESASFAEFSINMPTGEEVPVGAIPVTIGNNNQITRIINLVMHVIFAGLFVSVGFRIAMIGANLVRPIVVKSSSEKILSKNPQL</sequence>